<feature type="compositionally biased region" description="Basic and acidic residues" evidence="1">
    <location>
        <begin position="936"/>
        <end position="946"/>
    </location>
</feature>
<dbReference type="Proteomes" id="UP000791080">
    <property type="component" value="Unassembled WGS sequence"/>
</dbReference>
<feature type="compositionally biased region" description="Low complexity" evidence="1">
    <location>
        <begin position="1015"/>
        <end position="1033"/>
    </location>
</feature>
<organism evidence="2 3">
    <name type="scientific">Actinoalloteichus caeruleus DSM 43889</name>
    <dbReference type="NCBI Taxonomy" id="1120930"/>
    <lineage>
        <taxon>Bacteria</taxon>
        <taxon>Bacillati</taxon>
        <taxon>Actinomycetota</taxon>
        <taxon>Actinomycetes</taxon>
        <taxon>Pseudonocardiales</taxon>
        <taxon>Pseudonocardiaceae</taxon>
        <taxon>Actinoalloteichus</taxon>
        <taxon>Actinoalloteichus cyanogriseus</taxon>
    </lineage>
</organism>
<gene>
    <name evidence="2" type="ORF">G443_000978</name>
</gene>
<feature type="region of interest" description="Disordered" evidence="1">
    <location>
        <begin position="363"/>
        <end position="1185"/>
    </location>
</feature>
<evidence type="ECO:0008006" key="4">
    <source>
        <dbReference type="Google" id="ProtNLM"/>
    </source>
</evidence>
<accession>A0ABT1JE70</accession>
<name>A0ABT1JE70_ACTCY</name>
<feature type="compositionally biased region" description="Low complexity" evidence="1">
    <location>
        <begin position="394"/>
        <end position="408"/>
    </location>
</feature>
<proteinExistence type="predicted"/>
<feature type="compositionally biased region" description="Basic residues" evidence="1">
    <location>
        <begin position="1067"/>
        <end position="1089"/>
    </location>
</feature>
<evidence type="ECO:0000256" key="1">
    <source>
        <dbReference type="SAM" id="MobiDB-lite"/>
    </source>
</evidence>
<feature type="compositionally biased region" description="Acidic residues" evidence="1">
    <location>
        <begin position="383"/>
        <end position="393"/>
    </location>
</feature>
<feature type="compositionally biased region" description="Basic and acidic residues" evidence="1">
    <location>
        <begin position="915"/>
        <end position="927"/>
    </location>
</feature>
<sequence length="1185" mass="122927">MQPPHDERAGTRPEPDGDFLLQARGPNVLIRMAGDRDEEEQRFLRELPAVTDNTIVVVAPSVLRTGNLWPLLWEACRFGLPESRGPGHQLWLAVPELGDVEGPHARWAAELSSAFRVDIVAPEADVEWVAGGHLYAGGAAGESGWRFFRGRQPTFRFAVRWRRPYWEALVPPGPTTTDELQADPIPAGLYVRSRSGQPLPEHAGRQVRLSDAAPRVVLDLAGGLPSPEETAVLVDRLPPGLRRYLTVVPVNGVRPLSDWASRLAALLDHDVVLPSVSLIRGRDGGWRPAALPDLADLDAHDQLSLRCHPPLGRPRVVERLAVSDLLVDPEVEVPAETDCPGANEQTVVLPVVGAPAAPRFAPGETAPVLGGAASDGGAAGDAEWADGESDQEDAAGAAGASGPGTPAGEPHPDDEASPARAAVAEEEGVTPRPAVVPSGDDEANLPRGTTSPELGAAPPPEAEEADGGMPGAEGGASGSGQPPRAEESAGREESPHPGAAPLGREESRDDSAPTGAATSEAAWTAPEDGRAGGGDPVPSEERAATDTAPAEPPSEQDGPGDVPPRPSPTEPTWSAEPTPATDGAAADAGVGVDDEHPGHRPTSAPLWWVRHDPEHPARNDRPVAPAATMAPPPGTDHVSNGAPRPGGIANRPVTESRDGATRPGDPEVDPREPVTGHTAPATDEVDAATEPATDRRLRHGGTPTPTGTRDEPSTSDVEAGPVRVDARPAAPGHEGTSPARPSEGRSTPEGADDPSTPPAAGPADTPPARADEAPAGDADQDRALTREPAAGEPDRGAHPGTEATTAARDRVPGTHRAGDGPDGGEPRDRRQADGDRSVGPAADLPALPPTEPRPVDHSTVDAAASPTPSPTPSSDSDSHLDRATWATDREAEVSPESPGPVAGGGSEAAATPDGGAREDGGEAEPRAVDQPGTRPADIDEHPRPEVAGDVTGATDETAIPPEAPSPGHLDAHGGPREDHQDPGAAPVAGAPPAPPADGGIAHPTAVQEDQPPVPEADAGGADAPPAPVEAARPSNPPSSPSSPFGRPRSRNRSQPTSRPRRPAGTGRRTHRRRRGTSHRPLRNLRRRLPASRPPPHPTARPDDVLDPGPMGPHLLRRGATAQRDQPRHGTALDRRANPDRRRDRGPCWRTSGSGGRIRGPCHRTGRNGGRAVHRGHRRPGARARG</sequence>
<keyword evidence="3" id="KW-1185">Reference proteome</keyword>
<feature type="compositionally biased region" description="Basic and acidic residues" evidence="1">
    <location>
        <begin position="1124"/>
        <end position="1146"/>
    </location>
</feature>
<comment type="caution">
    <text evidence="2">The sequence shown here is derived from an EMBL/GenBank/DDBJ whole genome shotgun (WGS) entry which is preliminary data.</text>
</comment>
<feature type="compositionally biased region" description="Gly residues" evidence="1">
    <location>
        <begin position="468"/>
        <end position="478"/>
    </location>
</feature>
<dbReference type="EMBL" id="AUBJ02000001">
    <property type="protein sequence ID" value="MCP2330708.1"/>
    <property type="molecule type" value="Genomic_DNA"/>
</dbReference>
<feature type="compositionally biased region" description="Basic and acidic residues" evidence="1">
    <location>
        <begin position="484"/>
        <end position="495"/>
    </location>
</feature>
<feature type="compositionally biased region" description="Basic and acidic residues" evidence="1">
    <location>
        <begin position="609"/>
        <end position="621"/>
    </location>
</feature>
<feature type="compositionally biased region" description="Basic and acidic residues" evidence="1">
    <location>
        <begin position="876"/>
        <end position="892"/>
    </location>
</feature>
<feature type="compositionally biased region" description="Basic and acidic residues" evidence="1">
    <location>
        <begin position="654"/>
        <end position="674"/>
    </location>
</feature>
<feature type="compositionally biased region" description="Low complexity" evidence="1">
    <location>
        <begin position="575"/>
        <end position="591"/>
    </location>
</feature>
<evidence type="ECO:0000313" key="3">
    <source>
        <dbReference type="Proteomes" id="UP000791080"/>
    </source>
</evidence>
<evidence type="ECO:0000313" key="2">
    <source>
        <dbReference type="EMBL" id="MCP2330708.1"/>
    </source>
</evidence>
<feature type="compositionally biased region" description="Basic and acidic residues" evidence="1">
    <location>
        <begin position="807"/>
        <end position="836"/>
    </location>
</feature>
<protein>
    <recommendedName>
        <fullName evidence="4">Basic proline-rich protein</fullName>
    </recommendedName>
</protein>
<feature type="compositionally biased region" description="Basic residues" evidence="1">
    <location>
        <begin position="1159"/>
        <end position="1185"/>
    </location>
</feature>
<feature type="compositionally biased region" description="Low complexity" evidence="1">
    <location>
        <begin position="1041"/>
        <end position="1066"/>
    </location>
</feature>
<feature type="compositionally biased region" description="Basic and acidic residues" evidence="1">
    <location>
        <begin position="969"/>
        <end position="981"/>
    </location>
</feature>
<reference evidence="2 3" key="1">
    <citation type="submission" date="2022-06" db="EMBL/GenBank/DDBJ databases">
        <title>Genomic Encyclopedia of Type Strains, Phase I: the one thousand microbial genomes (KMG-I) project.</title>
        <authorList>
            <person name="Kyrpides N."/>
        </authorList>
    </citation>
    <scope>NUCLEOTIDE SEQUENCE [LARGE SCALE GENOMIC DNA]</scope>
    <source>
        <strain evidence="2 3">DSM 43889</strain>
    </source>
</reference>